<evidence type="ECO:0000256" key="4">
    <source>
        <dbReference type="SAM" id="Phobius"/>
    </source>
</evidence>
<feature type="transmembrane region" description="Helical" evidence="4">
    <location>
        <begin position="98"/>
        <end position="118"/>
    </location>
</feature>
<evidence type="ECO:0000313" key="6">
    <source>
        <dbReference type="EMBL" id="MEC4293704.1"/>
    </source>
</evidence>
<comment type="caution">
    <text evidence="6">The sequence shown here is derived from an EMBL/GenBank/DDBJ whole genome shotgun (WGS) entry which is preliminary data.</text>
</comment>
<keyword evidence="7" id="KW-1185">Reference proteome</keyword>
<dbReference type="Gene3D" id="1.10.10.10">
    <property type="entry name" value="Winged helix-like DNA-binding domain superfamily/Winged helix DNA-binding domain"/>
    <property type="match status" value="1"/>
</dbReference>
<dbReference type="InterPro" id="IPR000792">
    <property type="entry name" value="Tscrpt_reg_LuxR_C"/>
</dbReference>
<keyword evidence="1" id="KW-0805">Transcription regulation</keyword>
<dbReference type="PANTHER" id="PTHR44688">
    <property type="entry name" value="DNA-BINDING TRANSCRIPTIONAL ACTIVATOR DEVR_DOSR"/>
    <property type="match status" value="1"/>
</dbReference>
<keyword evidence="2" id="KW-0238">DNA-binding</keyword>
<reference evidence="6 7" key="1">
    <citation type="submission" date="2024-01" db="EMBL/GenBank/DDBJ databases">
        <title>novel species in genus Adlercreutzia.</title>
        <authorList>
            <person name="Liu X."/>
        </authorList>
    </citation>
    <scope>NUCLEOTIDE SEQUENCE [LARGE SCALE GENOMIC DNA]</scope>
    <source>
        <strain evidence="6 7">R22</strain>
    </source>
</reference>
<dbReference type="SMART" id="SM00421">
    <property type="entry name" value="HTH_LUXR"/>
    <property type="match status" value="1"/>
</dbReference>
<dbReference type="PANTHER" id="PTHR44688:SF16">
    <property type="entry name" value="DNA-BINDING TRANSCRIPTIONAL ACTIVATOR DEVR_DOSR"/>
    <property type="match status" value="1"/>
</dbReference>
<feature type="transmembrane region" description="Helical" evidence="4">
    <location>
        <begin position="130"/>
        <end position="147"/>
    </location>
</feature>
<feature type="transmembrane region" description="Helical" evidence="4">
    <location>
        <begin position="222"/>
        <end position="241"/>
    </location>
</feature>
<protein>
    <submittedName>
        <fullName evidence="6">Helix-turn-helix transcriptional regulator</fullName>
    </submittedName>
</protein>
<dbReference type="Pfam" id="PF00196">
    <property type="entry name" value="GerE"/>
    <property type="match status" value="1"/>
</dbReference>
<evidence type="ECO:0000259" key="5">
    <source>
        <dbReference type="PROSITE" id="PS50043"/>
    </source>
</evidence>
<keyword evidence="3" id="KW-0804">Transcription</keyword>
<dbReference type="PROSITE" id="PS50043">
    <property type="entry name" value="HTH_LUXR_2"/>
    <property type="match status" value="1"/>
</dbReference>
<feature type="transmembrane region" description="Helical" evidence="4">
    <location>
        <begin position="12"/>
        <end position="31"/>
    </location>
</feature>
<dbReference type="CDD" id="cd06170">
    <property type="entry name" value="LuxR_C_like"/>
    <property type="match status" value="1"/>
</dbReference>
<accession>A0ABU6IV37</accession>
<dbReference type="EMBL" id="JAYMFH010000001">
    <property type="protein sequence ID" value="MEC4293704.1"/>
    <property type="molecule type" value="Genomic_DNA"/>
</dbReference>
<dbReference type="PRINTS" id="PR00038">
    <property type="entry name" value="HTHLUXR"/>
</dbReference>
<evidence type="ECO:0000256" key="1">
    <source>
        <dbReference type="ARBA" id="ARBA00023015"/>
    </source>
</evidence>
<sequence length="468" mass="50897">MSTQLPKIPLVFLGLGLYRAWIEIVYVGTWIPFPTLPIAGQDIFDGAMVLVLLACALLHRYVTPLFRKSMLLWAAAGAVSLGTIVNFLTLVFPAAAPLTALPSAITCGFGIALLILIWSELYACLSPYQVAVYYAASILAGAAVILICRGFILPYTGTAATLLPVASMACVLRSFSQVAPEDLPHKQATRHPLPWTPIALMSLYAFAYGLRENELTSVMGPMSSIGVIAASSIVLIGITRFRDKFDLDVMQRIALPSMVCSLVFVSAYNLVGTLFANICASLSYTAFSILIFCILCDLSRRFGFSAIMLFGLERGIRAIFSLLGRLVDNVVISIGGHSVLSDLVVAGAVAVLVIAFALILWRTPSQKEYWSVPRINPSGSNLSATSEIDDSAEHLAIACSLIRRQYELTPREEDVLSLLVQGKSIAEVAQNLVIAKGTAKVHVRHIYEKLSIHTREELKTLVFEQEVR</sequence>
<dbReference type="Proteomes" id="UP001343724">
    <property type="component" value="Unassembled WGS sequence"/>
</dbReference>
<organism evidence="6 7">
    <name type="scientific">Adlercreutzia shanghongiae</name>
    <dbReference type="NCBI Taxonomy" id="3111773"/>
    <lineage>
        <taxon>Bacteria</taxon>
        <taxon>Bacillati</taxon>
        <taxon>Actinomycetota</taxon>
        <taxon>Coriobacteriia</taxon>
        <taxon>Eggerthellales</taxon>
        <taxon>Eggerthellaceae</taxon>
        <taxon>Adlercreutzia</taxon>
    </lineage>
</organism>
<feature type="transmembrane region" description="Helical" evidence="4">
    <location>
        <begin position="193"/>
        <end position="210"/>
    </location>
</feature>
<gene>
    <name evidence="6" type="ORF">VJ920_00060</name>
</gene>
<dbReference type="RefSeq" id="WP_326454087.1">
    <property type="nucleotide sequence ID" value="NZ_JAYMFH010000001.1"/>
</dbReference>
<dbReference type="SUPFAM" id="SSF46894">
    <property type="entry name" value="C-terminal effector domain of the bipartite response regulators"/>
    <property type="match status" value="1"/>
</dbReference>
<proteinExistence type="predicted"/>
<keyword evidence="4" id="KW-1133">Transmembrane helix</keyword>
<feature type="transmembrane region" description="Helical" evidence="4">
    <location>
        <begin position="274"/>
        <end position="295"/>
    </location>
</feature>
<feature type="domain" description="HTH luxR-type" evidence="5">
    <location>
        <begin position="401"/>
        <end position="466"/>
    </location>
</feature>
<evidence type="ECO:0000256" key="2">
    <source>
        <dbReference type="ARBA" id="ARBA00023125"/>
    </source>
</evidence>
<evidence type="ECO:0000256" key="3">
    <source>
        <dbReference type="ARBA" id="ARBA00023163"/>
    </source>
</evidence>
<name>A0ABU6IV37_9ACTN</name>
<feature type="transmembrane region" description="Helical" evidence="4">
    <location>
        <begin position="43"/>
        <end position="63"/>
    </location>
</feature>
<dbReference type="InterPro" id="IPR016032">
    <property type="entry name" value="Sig_transdc_resp-reg_C-effctor"/>
</dbReference>
<feature type="transmembrane region" description="Helical" evidence="4">
    <location>
        <begin position="70"/>
        <end position="92"/>
    </location>
</feature>
<keyword evidence="4" id="KW-0812">Transmembrane</keyword>
<dbReference type="InterPro" id="IPR036388">
    <property type="entry name" value="WH-like_DNA-bd_sf"/>
</dbReference>
<feature type="transmembrane region" description="Helical" evidence="4">
    <location>
        <begin position="302"/>
        <end position="323"/>
    </location>
</feature>
<evidence type="ECO:0000313" key="7">
    <source>
        <dbReference type="Proteomes" id="UP001343724"/>
    </source>
</evidence>
<feature type="transmembrane region" description="Helical" evidence="4">
    <location>
        <begin position="343"/>
        <end position="361"/>
    </location>
</feature>
<keyword evidence="4" id="KW-0472">Membrane</keyword>